<feature type="transmembrane region" description="Helical" evidence="9">
    <location>
        <begin position="96"/>
        <end position="118"/>
    </location>
</feature>
<protein>
    <submittedName>
        <fullName evidence="10">Tryptophan/tyrosine permease</fullName>
    </submittedName>
    <submittedName>
        <fullName evidence="11">Tyrosine-specific transport protein</fullName>
    </submittedName>
</protein>
<dbReference type="Gene3D" id="1.20.1740.10">
    <property type="entry name" value="Amino acid/polyamine transporter I"/>
    <property type="match status" value="1"/>
</dbReference>
<feature type="transmembrane region" description="Helical" evidence="9">
    <location>
        <begin position="313"/>
        <end position="331"/>
    </location>
</feature>
<evidence type="ECO:0000256" key="5">
    <source>
        <dbReference type="ARBA" id="ARBA00022692"/>
    </source>
</evidence>
<proteinExistence type="predicted"/>
<dbReference type="AlphaFoldDB" id="A0A126QP75"/>
<keyword evidence="12" id="KW-1185">Reference proteome</keyword>
<feature type="transmembrane region" description="Helical" evidence="9">
    <location>
        <begin position="12"/>
        <end position="32"/>
    </location>
</feature>
<feature type="transmembrane region" description="Helical" evidence="9">
    <location>
        <begin position="124"/>
        <end position="144"/>
    </location>
</feature>
<dbReference type="EMBL" id="SOBK01000001">
    <property type="protein sequence ID" value="TDT92273.1"/>
    <property type="molecule type" value="Genomic_DNA"/>
</dbReference>
<feature type="transmembrane region" description="Helical" evidence="9">
    <location>
        <begin position="183"/>
        <end position="205"/>
    </location>
</feature>
<keyword evidence="6" id="KW-0029">Amino-acid transport</keyword>
<dbReference type="Proteomes" id="UP000295506">
    <property type="component" value="Unassembled WGS sequence"/>
</dbReference>
<dbReference type="PANTHER" id="PTHR32195:SF26">
    <property type="entry name" value="TRYPTOPHAN OR TYROSINE TRANSPORTER PROTEIN"/>
    <property type="match status" value="1"/>
</dbReference>
<evidence type="ECO:0000256" key="2">
    <source>
        <dbReference type="ARBA" id="ARBA00022448"/>
    </source>
</evidence>
<evidence type="ECO:0000256" key="8">
    <source>
        <dbReference type="ARBA" id="ARBA00023136"/>
    </source>
</evidence>
<keyword evidence="8 9" id="KW-0472">Membrane</keyword>
<keyword evidence="2" id="KW-0813">Transport</keyword>
<dbReference type="GO" id="GO:0015173">
    <property type="term" value="F:aromatic amino acid transmembrane transporter activity"/>
    <property type="evidence" value="ECO:0007669"/>
    <property type="project" value="InterPro"/>
</dbReference>
<dbReference type="PRINTS" id="PR00166">
    <property type="entry name" value="AROAAPRMEASE"/>
</dbReference>
<evidence type="ECO:0000256" key="9">
    <source>
        <dbReference type="SAM" id="Phobius"/>
    </source>
</evidence>
<dbReference type="PANTHER" id="PTHR32195">
    <property type="entry name" value="OS07G0662800 PROTEIN"/>
    <property type="match status" value="1"/>
</dbReference>
<dbReference type="GO" id="GO:0005886">
    <property type="term" value="C:plasma membrane"/>
    <property type="evidence" value="ECO:0007669"/>
    <property type="project" value="UniProtKB-SubCell"/>
</dbReference>
<evidence type="ECO:0000313" key="13">
    <source>
        <dbReference type="Proteomes" id="UP000295506"/>
    </source>
</evidence>
<dbReference type="KEGG" id="dej:AWY79_09015"/>
<dbReference type="Proteomes" id="UP000055611">
    <property type="component" value="Chromosome"/>
</dbReference>
<name>A0A126QP75_9BACT</name>
<gene>
    <name evidence="10" type="ORF">AWY79_09015</name>
    <name evidence="11" type="ORF">EDC59_101679</name>
</gene>
<feature type="transmembrane region" description="Helical" evidence="9">
    <location>
        <begin position="337"/>
        <end position="359"/>
    </location>
</feature>
<dbReference type="InterPro" id="IPR013059">
    <property type="entry name" value="Trp_tyr_transpt"/>
</dbReference>
<keyword evidence="5 9" id="KW-0812">Transmembrane</keyword>
<reference evidence="10 12" key="1">
    <citation type="journal article" date="2016" name="Front. Microbiol.">
        <title>Genome Sequence of the Piezophilic, Mesophilic Sulfate-Reducing Bacterium Desulfovibrio indicus J2T.</title>
        <authorList>
            <person name="Cao J."/>
            <person name="Maignien L."/>
            <person name="Shao Z."/>
            <person name="Alain K."/>
            <person name="Jebbar M."/>
        </authorList>
    </citation>
    <scope>NUCLEOTIDE SEQUENCE [LARGE SCALE GENOMIC DNA]</scope>
    <source>
        <strain evidence="10 12">J2</strain>
    </source>
</reference>
<evidence type="ECO:0000256" key="1">
    <source>
        <dbReference type="ARBA" id="ARBA00004429"/>
    </source>
</evidence>
<dbReference type="OrthoDB" id="5444732at2"/>
<reference evidence="11 13" key="2">
    <citation type="submission" date="2019-03" db="EMBL/GenBank/DDBJ databases">
        <title>Genomic Encyclopedia of Type Strains, Phase IV (KMG-IV): sequencing the most valuable type-strain genomes for metagenomic binning, comparative biology and taxonomic classification.</title>
        <authorList>
            <person name="Goeker M."/>
        </authorList>
    </citation>
    <scope>NUCLEOTIDE SEQUENCE [LARGE SCALE GENOMIC DNA]</scope>
    <source>
        <strain evidence="11 13">DSM 101483</strain>
    </source>
</reference>
<keyword evidence="4" id="KW-0997">Cell inner membrane</keyword>
<feature type="transmembrane region" description="Helical" evidence="9">
    <location>
        <begin position="279"/>
        <end position="301"/>
    </location>
</feature>
<evidence type="ECO:0000313" key="10">
    <source>
        <dbReference type="EMBL" id="AMK11245.1"/>
    </source>
</evidence>
<comment type="subcellular location">
    <subcellularLocation>
        <location evidence="1">Cell inner membrane</location>
        <topology evidence="1">Multi-pass membrane protein</topology>
    </subcellularLocation>
</comment>
<evidence type="ECO:0000313" key="12">
    <source>
        <dbReference type="Proteomes" id="UP000055611"/>
    </source>
</evidence>
<evidence type="ECO:0000256" key="3">
    <source>
        <dbReference type="ARBA" id="ARBA00022475"/>
    </source>
</evidence>
<evidence type="ECO:0000313" key="11">
    <source>
        <dbReference type="EMBL" id="TDT92273.1"/>
    </source>
</evidence>
<feature type="transmembrane region" description="Helical" evidence="9">
    <location>
        <begin position="38"/>
        <end position="61"/>
    </location>
</feature>
<dbReference type="EMBL" id="CP014206">
    <property type="protein sequence ID" value="AMK11245.1"/>
    <property type="molecule type" value="Genomic_DNA"/>
</dbReference>
<evidence type="ECO:0000256" key="6">
    <source>
        <dbReference type="ARBA" id="ARBA00022970"/>
    </source>
</evidence>
<organism evidence="11 13">
    <name type="scientific">Pseudodesulfovibrio indicus</name>
    <dbReference type="NCBI Taxonomy" id="1716143"/>
    <lineage>
        <taxon>Bacteria</taxon>
        <taxon>Pseudomonadati</taxon>
        <taxon>Thermodesulfobacteriota</taxon>
        <taxon>Desulfovibrionia</taxon>
        <taxon>Desulfovibrionales</taxon>
        <taxon>Desulfovibrionaceae</taxon>
    </lineage>
</organism>
<accession>A0A126QP75</accession>
<dbReference type="RefSeq" id="WP_066802675.1">
    <property type="nucleotide sequence ID" value="NZ_CP014206.1"/>
</dbReference>
<dbReference type="GO" id="GO:0003333">
    <property type="term" value="P:amino acid transmembrane transport"/>
    <property type="evidence" value="ECO:0007669"/>
    <property type="project" value="InterPro"/>
</dbReference>
<feature type="transmembrane region" description="Helical" evidence="9">
    <location>
        <begin position="151"/>
        <end position="171"/>
    </location>
</feature>
<keyword evidence="3" id="KW-1003">Cell membrane</keyword>
<keyword evidence="7 9" id="KW-1133">Transmembrane helix</keyword>
<feature type="transmembrane region" description="Helical" evidence="9">
    <location>
        <begin position="217"/>
        <end position="241"/>
    </location>
</feature>
<dbReference type="InterPro" id="IPR018227">
    <property type="entry name" value="Amino_acid_transport_2"/>
</dbReference>
<dbReference type="Pfam" id="PF03222">
    <property type="entry name" value="Trp_Tyr_perm"/>
    <property type="match status" value="1"/>
</dbReference>
<evidence type="ECO:0000256" key="7">
    <source>
        <dbReference type="ARBA" id="ARBA00022989"/>
    </source>
</evidence>
<sequence>MGDASPSTGKVITTALIVTGNMVGAGILALPINLGPSGFLPAVLGAVAVWAIMTCTGIIIARQPFLAQNSDADLPTFFEEVLGPAGKWFSVAANLIILYGLLTAYLAGVASVAASSVPIHLPDWAWLLLYFCAATLLASFGSVVMRKGNAVLMTVMWLLFGALLVLVAPHFRGMDLRAGDVRFFTSGLPILVTAFNFHNVVPTICRTLNNDRRAVTRAIWLGSGIGAAMTLLWTVAVMFTLPMEAPDGVSIIAAFKAGVPATVPLVQLIRSPVFIKASIGFAVVAMTTSYMATGVALVSFLKDVAGKRVRSGAVIWLMAFIPPIGIGLLYPNIFLEALNIVGGFGVGTLFGILPGVLLIRQGEAGSRTRRMGWLLVSAFACVLLVELAQETGMLAINPDVEYWSGHVYQ</sequence>
<evidence type="ECO:0000256" key="4">
    <source>
        <dbReference type="ARBA" id="ARBA00022519"/>
    </source>
</evidence>
<feature type="transmembrane region" description="Helical" evidence="9">
    <location>
        <begin position="371"/>
        <end position="388"/>
    </location>
</feature>